<feature type="signal peptide" evidence="2">
    <location>
        <begin position="1"/>
        <end position="18"/>
    </location>
</feature>
<keyword evidence="1" id="KW-0812">Transmembrane</keyword>
<evidence type="ECO:0000313" key="4">
    <source>
        <dbReference type="Proteomes" id="UP000830375"/>
    </source>
</evidence>
<keyword evidence="2" id="KW-0732">Signal</keyword>
<evidence type="ECO:0000256" key="1">
    <source>
        <dbReference type="SAM" id="Phobius"/>
    </source>
</evidence>
<keyword evidence="3" id="KW-0436">Ligase</keyword>
<sequence>MSLSVVAMLLCIVLSSEASDVLQCKGEKLSEGQFFFNMSYDVKENIQDCETQWLADGKVAGIYDVEGKVEFILPIVKMTEKTAILETCPERLEFLLMCPTTNVSIILSMKSTSALVSDASPPITLPKVGFPNWSVYIWIGGSVFVVSMIVTGIIVVYQKRQRCGYAPGPANEIV</sequence>
<feature type="chain" id="PRO_5045552318" evidence="2">
    <location>
        <begin position="19"/>
        <end position="174"/>
    </location>
</feature>
<keyword evidence="1" id="KW-1133">Transmembrane helix</keyword>
<dbReference type="EMBL" id="JACTAM010000016">
    <property type="protein sequence ID" value="KAI2655402.1"/>
    <property type="molecule type" value="Genomic_DNA"/>
</dbReference>
<protein>
    <submittedName>
        <fullName evidence="3">Phenylalanine--tRNA ligase beta subunit</fullName>
    </submittedName>
</protein>
<keyword evidence="4" id="KW-1185">Reference proteome</keyword>
<accession>A0ABQ8LXP8</accession>
<dbReference type="Proteomes" id="UP000830375">
    <property type="component" value="Unassembled WGS sequence"/>
</dbReference>
<organism evidence="3 4">
    <name type="scientific">Labeo rohita</name>
    <name type="common">Indian major carp</name>
    <name type="synonym">Cyprinus rohita</name>
    <dbReference type="NCBI Taxonomy" id="84645"/>
    <lineage>
        <taxon>Eukaryota</taxon>
        <taxon>Metazoa</taxon>
        <taxon>Chordata</taxon>
        <taxon>Craniata</taxon>
        <taxon>Vertebrata</taxon>
        <taxon>Euteleostomi</taxon>
        <taxon>Actinopterygii</taxon>
        <taxon>Neopterygii</taxon>
        <taxon>Teleostei</taxon>
        <taxon>Ostariophysi</taxon>
        <taxon>Cypriniformes</taxon>
        <taxon>Cyprinidae</taxon>
        <taxon>Labeoninae</taxon>
        <taxon>Labeonini</taxon>
        <taxon>Labeo</taxon>
    </lineage>
</organism>
<name>A0ABQ8LXP8_LABRO</name>
<gene>
    <name evidence="3" type="ORF">H4Q32_017794</name>
</gene>
<evidence type="ECO:0000256" key="2">
    <source>
        <dbReference type="SAM" id="SignalP"/>
    </source>
</evidence>
<proteinExistence type="predicted"/>
<dbReference type="GO" id="GO:0016874">
    <property type="term" value="F:ligase activity"/>
    <property type="evidence" value="ECO:0007669"/>
    <property type="project" value="UniProtKB-KW"/>
</dbReference>
<keyword evidence="1" id="KW-0472">Membrane</keyword>
<feature type="transmembrane region" description="Helical" evidence="1">
    <location>
        <begin position="135"/>
        <end position="157"/>
    </location>
</feature>
<evidence type="ECO:0000313" key="3">
    <source>
        <dbReference type="EMBL" id="KAI2655402.1"/>
    </source>
</evidence>
<comment type="caution">
    <text evidence="3">The sequence shown here is derived from an EMBL/GenBank/DDBJ whole genome shotgun (WGS) entry which is preliminary data.</text>
</comment>
<reference evidence="3 4" key="1">
    <citation type="submission" date="2022-01" db="EMBL/GenBank/DDBJ databases">
        <title>A high-quality chromosome-level genome assembly of rohu carp, Labeo rohita.</title>
        <authorList>
            <person name="Arick M.A. II"/>
            <person name="Hsu C.-Y."/>
            <person name="Magbanua Z."/>
            <person name="Pechanova O."/>
            <person name="Grover C."/>
            <person name="Miller E."/>
            <person name="Thrash A."/>
            <person name="Ezzel L."/>
            <person name="Alam S."/>
            <person name="Benzie J."/>
            <person name="Hamilton M."/>
            <person name="Karsi A."/>
            <person name="Lawrence M.L."/>
            <person name="Peterson D.G."/>
        </authorList>
    </citation>
    <scope>NUCLEOTIDE SEQUENCE [LARGE SCALE GENOMIC DNA]</scope>
    <source>
        <strain evidence="4">BAU-BD-2019</strain>
        <tissue evidence="3">Blood</tissue>
    </source>
</reference>